<proteinExistence type="predicted"/>
<reference evidence="1" key="1">
    <citation type="submission" date="2020-03" db="EMBL/GenBank/DDBJ databases">
        <authorList>
            <person name="Weist P."/>
        </authorList>
    </citation>
    <scope>NUCLEOTIDE SEQUENCE</scope>
</reference>
<accession>A0A9N7Y6H0</accession>
<sequence>MVTGAEGIMGSFHCNAAQSAPHMAMTKAACTLDLGLGAFVVKCVKEPGFDTALHTELPEKAMFQYGFERPLLPGLKADKRVTTSSLGANEAFATMTPMA</sequence>
<organism evidence="1 2">
    <name type="scientific">Pleuronectes platessa</name>
    <name type="common">European plaice</name>
    <dbReference type="NCBI Taxonomy" id="8262"/>
    <lineage>
        <taxon>Eukaryota</taxon>
        <taxon>Metazoa</taxon>
        <taxon>Chordata</taxon>
        <taxon>Craniata</taxon>
        <taxon>Vertebrata</taxon>
        <taxon>Euteleostomi</taxon>
        <taxon>Actinopterygii</taxon>
        <taxon>Neopterygii</taxon>
        <taxon>Teleostei</taxon>
        <taxon>Neoteleostei</taxon>
        <taxon>Acanthomorphata</taxon>
        <taxon>Carangaria</taxon>
        <taxon>Pleuronectiformes</taxon>
        <taxon>Pleuronectoidei</taxon>
        <taxon>Pleuronectidae</taxon>
        <taxon>Pleuronectes</taxon>
    </lineage>
</organism>
<dbReference type="EMBL" id="CADEAL010000441">
    <property type="protein sequence ID" value="CAB1420195.1"/>
    <property type="molecule type" value="Genomic_DNA"/>
</dbReference>
<keyword evidence="2" id="KW-1185">Reference proteome</keyword>
<evidence type="ECO:0000313" key="1">
    <source>
        <dbReference type="EMBL" id="CAB1420195.1"/>
    </source>
</evidence>
<protein>
    <submittedName>
        <fullName evidence="1">Uncharacterized protein</fullName>
    </submittedName>
</protein>
<dbReference type="Proteomes" id="UP001153269">
    <property type="component" value="Unassembled WGS sequence"/>
</dbReference>
<name>A0A9N7Y6H0_PLEPL</name>
<evidence type="ECO:0000313" key="2">
    <source>
        <dbReference type="Proteomes" id="UP001153269"/>
    </source>
</evidence>
<comment type="caution">
    <text evidence="1">The sequence shown here is derived from an EMBL/GenBank/DDBJ whole genome shotgun (WGS) entry which is preliminary data.</text>
</comment>
<dbReference type="AlphaFoldDB" id="A0A9N7Y6H0"/>
<gene>
    <name evidence="1" type="ORF">PLEPLA_LOCUS8070</name>
</gene>